<sequence>MNVRHQPARQNRRWSVTPASREHRQHHRQRLFKRRCTLATPIAQNIDPAKAREELEATRKALLTGGADIIRAQRELNLTLQMPPPGYRQARAAEPEEYDESDSEVEEQESRNPLKRRGRCLPDRDARHGLDRVHLSAIVECEDLWPKVFWPTNHERRTTGAQFPIARDTRTYDGTTKPED</sequence>
<organism evidence="2 3">
    <name type="scientific">Lolium multiflorum</name>
    <name type="common">Italian ryegrass</name>
    <name type="synonym">Lolium perenne subsp. multiflorum</name>
    <dbReference type="NCBI Taxonomy" id="4521"/>
    <lineage>
        <taxon>Eukaryota</taxon>
        <taxon>Viridiplantae</taxon>
        <taxon>Streptophyta</taxon>
        <taxon>Embryophyta</taxon>
        <taxon>Tracheophyta</taxon>
        <taxon>Spermatophyta</taxon>
        <taxon>Magnoliopsida</taxon>
        <taxon>Liliopsida</taxon>
        <taxon>Poales</taxon>
        <taxon>Poaceae</taxon>
        <taxon>BOP clade</taxon>
        <taxon>Pooideae</taxon>
        <taxon>Poodae</taxon>
        <taxon>Poeae</taxon>
        <taxon>Poeae Chloroplast Group 2 (Poeae type)</taxon>
        <taxon>Loliodinae</taxon>
        <taxon>Loliinae</taxon>
        <taxon>Lolium</taxon>
    </lineage>
</organism>
<feature type="region of interest" description="Disordered" evidence="1">
    <location>
        <begin position="157"/>
        <end position="180"/>
    </location>
</feature>
<dbReference type="Proteomes" id="UP001231189">
    <property type="component" value="Unassembled WGS sequence"/>
</dbReference>
<gene>
    <name evidence="2" type="ORF">QYE76_033907</name>
</gene>
<comment type="caution">
    <text evidence="2">The sequence shown here is derived from an EMBL/GenBank/DDBJ whole genome shotgun (WGS) entry which is preliminary data.</text>
</comment>
<evidence type="ECO:0000313" key="3">
    <source>
        <dbReference type="Proteomes" id="UP001231189"/>
    </source>
</evidence>
<accession>A0AAD8VKQ6</accession>
<protein>
    <submittedName>
        <fullName evidence="2">Uncharacterized protein</fullName>
    </submittedName>
</protein>
<dbReference type="EMBL" id="JAUUTY010000007">
    <property type="protein sequence ID" value="KAK1610234.1"/>
    <property type="molecule type" value="Genomic_DNA"/>
</dbReference>
<evidence type="ECO:0000313" key="2">
    <source>
        <dbReference type="EMBL" id="KAK1610234.1"/>
    </source>
</evidence>
<feature type="compositionally biased region" description="Basic residues" evidence="1">
    <location>
        <begin position="1"/>
        <end position="12"/>
    </location>
</feature>
<feature type="region of interest" description="Disordered" evidence="1">
    <location>
        <begin position="80"/>
        <end position="118"/>
    </location>
</feature>
<evidence type="ECO:0000256" key="1">
    <source>
        <dbReference type="SAM" id="MobiDB-lite"/>
    </source>
</evidence>
<reference evidence="2" key="1">
    <citation type="submission" date="2023-07" db="EMBL/GenBank/DDBJ databases">
        <title>A chromosome-level genome assembly of Lolium multiflorum.</title>
        <authorList>
            <person name="Chen Y."/>
            <person name="Copetti D."/>
            <person name="Kolliker R."/>
            <person name="Studer B."/>
        </authorList>
    </citation>
    <scope>NUCLEOTIDE SEQUENCE</scope>
    <source>
        <strain evidence="2">02402/16</strain>
        <tissue evidence="2">Leaf</tissue>
    </source>
</reference>
<keyword evidence="3" id="KW-1185">Reference proteome</keyword>
<feature type="compositionally biased region" description="Acidic residues" evidence="1">
    <location>
        <begin position="95"/>
        <end position="107"/>
    </location>
</feature>
<dbReference type="AlphaFoldDB" id="A0AAD8VKQ6"/>
<feature type="region of interest" description="Disordered" evidence="1">
    <location>
        <begin position="1"/>
        <end position="30"/>
    </location>
</feature>
<feature type="compositionally biased region" description="Basic and acidic residues" evidence="1">
    <location>
        <begin position="167"/>
        <end position="180"/>
    </location>
</feature>
<proteinExistence type="predicted"/>
<name>A0AAD8VKQ6_LOLMU</name>